<proteinExistence type="predicted"/>
<evidence type="ECO:0000313" key="1">
    <source>
        <dbReference type="EMBL" id="MFD1055472.1"/>
    </source>
</evidence>
<name>A0ABW3MXP0_9MICO</name>
<reference evidence="2" key="1">
    <citation type="journal article" date="2019" name="Int. J. Syst. Evol. Microbiol.">
        <title>The Global Catalogue of Microorganisms (GCM) 10K type strain sequencing project: providing services to taxonomists for standard genome sequencing and annotation.</title>
        <authorList>
            <consortium name="The Broad Institute Genomics Platform"/>
            <consortium name="The Broad Institute Genome Sequencing Center for Infectious Disease"/>
            <person name="Wu L."/>
            <person name="Ma J."/>
        </authorList>
    </citation>
    <scope>NUCLEOTIDE SEQUENCE [LARGE SCALE GENOMIC DNA]</scope>
    <source>
        <strain evidence="2">CCUG 57508</strain>
    </source>
</reference>
<keyword evidence="2" id="KW-1185">Reference proteome</keyword>
<dbReference type="Proteomes" id="UP001597046">
    <property type="component" value="Unassembled WGS sequence"/>
</dbReference>
<sequence length="80" mass="8501">MSSGVFDERRCRVCGCTDDQACPGAGTMPCHWIAWDLCSACQPAVIGPKGVRFPLTVQRYPADVGGLLGLAVARAFRESA</sequence>
<dbReference type="EMBL" id="JBHTKH010000009">
    <property type="protein sequence ID" value="MFD1055472.1"/>
    <property type="molecule type" value="Genomic_DNA"/>
</dbReference>
<accession>A0ABW3MXP0</accession>
<comment type="caution">
    <text evidence="1">The sequence shown here is derived from an EMBL/GenBank/DDBJ whole genome shotgun (WGS) entry which is preliminary data.</text>
</comment>
<gene>
    <name evidence="1" type="ORF">ACFQ2V_14245</name>
</gene>
<organism evidence="1 2">
    <name type="scientific">Terrabacter terrigena</name>
    <dbReference type="NCBI Taxonomy" id="574718"/>
    <lineage>
        <taxon>Bacteria</taxon>
        <taxon>Bacillati</taxon>
        <taxon>Actinomycetota</taxon>
        <taxon>Actinomycetes</taxon>
        <taxon>Micrococcales</taxon>
        <taxon>Intrasporangiaceae</taxon>
        <taxon>Terrabacter</taxon>
    </lineage>
</organism>
<protein>
    <submittedName>
        <fullName evidence="1">Uncharacterized protein</fullName>
    </submittedName>
</protein>
<dbReference type="RefSeq" id="WP_386053509.1">
    <property type="nucleotide sequence ID" value="NZ_JBHTKH010000009.1"/>
</dbReference>
<evidence type="ECO:0000313" key="2">
    <source>
        <dbReference type="Proteomes" id="UP001597046"/>
    </source>
</evidence>